<protein>
    <submittedName>
        <fullName evidence="11">M13 family metallopeptidase</fullName>
    </submittedName>
</protein>
<comment type="cofactor">
    <cofactor evidence="1">
        <name>Zn(2+)</name>
        <dbReference type="ChEBI" id="CHEBI:29105"/>
    </cofactor>
</comment>
<dbReference type="GO" id="GO:0046872">
    <property type="term" value="F:metal ion binding"/>
    <property type="evidence" value="ECO:0007669"/>
    <property type="project" value="UniProtKB-KW"/>
</dbReference>
<keyword evidence="5" id="KW-0378">Hydrolase</keyword>
<dbReference type="InterPro" id="IPR018497">
    <property type="entry name" value="Peptidase_M13_C"/>
</dbReference>
<evidence type="ECO:0000259" key="9">
    <source>
        <dbReference type="Pfam" id="PF01431"/>
    </source>
</evidence>
<organism evidence="11 12">
    <name type="scientific">Luteibaculum oceani</name>
    <dbReference type="NCBI Taxonomy" id="1294296"/>
    <lineage>
        <taxon>Bacteria</taxon>
        <taxon>Pseudomonadati</taxon>
        <taxon>Bacteroidota</taxon>
        <taxon>Flavobacteriia</taxon>
        <taxon>Flavobacteriales</taxon>
        <taxon>Luteibaculaceae</taxon>
        <taxon>Luteibaculum</taxon>
    </lineage>
</organism>
<dbReference type="CDD" id="cd08662">
    <property type="entry name" value="M13"/>
    <property type="match status" value="1"/>
</dbReference>
<evidence type="ECO:0000256" key="8">
    <source>
        <dbReference type="SAM" id="SignalP"/>
    </source>
</evidence>
<dbReference type="Pfam" id="PF01431">
    <property type="entry name" value="Peptidase_M13"/>
    <property type="match status" value="1"/>
</dbReference>
<keyword evidence="4" id="KW-0479">Metal-binding</keyword>
<reference evidence="11 12" key="1">
    <citation type="submission" date="2019-08" db="EMBL/GenBank/DDBJ databases">
        <title>Genome of Luteibaculum oceani JCM 18817.</title>
        <authorList>
            <person name="Bowman J.P."/>
        </authorList>
    </citation>
    <scope>NUCLEOTIDE SEQUENCE [LARGE SCALE GENOMIC DNA]</scope>
    <source>
        <strain evidence="11 12">JCM 18817</strain>
    </source>
</reference>
<evidence type="ECO:0000256" key="2">
    <source>
        <dbReference type="ARBA" id="ARBA00007357"/>
    </source>
</evidence>
<dbReference type="InterPro" id="IPR042089">
    <property type="entry name" value="Peptidase_M13_dom_2"/>
</dbReference>
<feature type="domain" description="Peptidase M13 C-terminal" evidence="9">
    <location>
        <begin position="470"/>
        <end position="668"/>
    </location>
</feature>
<feature type="chain" id="PRO_5023140606" evidence="8">
    <location>
        <begin position="20"/>
        <end position="677"/>
    </location>
</feature>
<dbReference type="RefSeq" id="WP_147012268.1">
    <property type="nucleotide sequence ID" value="NZ_VORB01000001.1"/>
</dbReference>
<dbReference type="GO" id="GO:0004222">
    <property type="term" value="F:metalloendopeptidase activity"/>
    <property type="evidence" value="ECO:0007669"/>
    <property type="project" value="InterPro"/>
</dbReference>
<dbReference type="AlphaFoldDB" id="A0A5C6VI51"/>
<dbReference type="PRINTS" id="PR00786">
    <property type="entry name" value="NEPRILYSIN"/>
</dbReference>
<keyword evidence="3" id="KW-0645">Protease</keyword>
<dbReference type="InterPro" id="IPR024079">
    <property type="entry name" value="MetalloPept_cat_dom_sf"/>
</dbReference>
<feature type="domain" description="Peptidase M13 N-terminal" evidence="10">
    <location>
        <begin position="42"/>
        <end position="418"/>
    </location>
</feature>
<dbReference type="PROSITE" id="PS51885">
    <property type="entry name" value="NEPRILYSIN"/>
    <property type="match status" value="1"/>
</dbReference>
<name>A0A5C6VI51_9FLAO</name>
<keyword evidence="6" id="KW-0862">Zinc</keyword>
<accession>A0A5C6VI51</accession>
<evidence type="ECO:0000256" key="3">
    <source>
        <dbReference type="ARBA" id="ARBA00022670"/>
    </source>
</evidence>
<dbReference type="PROSITE" id="PS51257">
    <property type="entry name" value="PROKAR_LIPOPROTEIN"/>
    <property type="match status" value="1"/>
</dbReference>
<dbReference type="PANTHER" id="PTHR11733:SF167">
    <property type="entry name" value="FI17812P1-RELATED"/>
    <property type="match status" value="1"/>
</dbReference>
<dbReference type="Gene3D" id="1.10.1380.10">
    <property type="entry name" value="Neutral endopeptidase , domain2"/>
    <property type="match status" value="1"/>
</dbReference>
<evidence type="ECO:0000256" key="4">
    <source>
        <dbReference type="ARBA" id="ARBA00022723"/>
    </source>
</evidence>
<dbReference type="GO" id="GO:0016485">
    <property type="term" value="P:protein processing"/>
    <property type="evidence" value="ECO:0007669"/>
    <property type="project" value="TreeGrafter"/>
</dbReference>
<evidence type="ECO:0000256" key="7">
    <source>
        <dbReference type="ARBA" id="ARBA00023049"/>
    </source>
</evidence>
<evidence type="ECO:0000259" key="10">
    <source>
        <dbReference type="Pfam" id="PF05649"/>
    </source>
</evidence>
<evidence type="ECO:0000256" key="6">
    <source>
        <dbReference type="ARBA" id="ARBA00022833"/>
    </source>
</evidence>
<sequence>MKKNVIVAAVAAAVLSACGGAGEKSEKLSSVDWNGMDTTVSPKEDFYRFANGNWMKNNPVPESESRWGSFNEVKDRNNDIIKEILNEASKNDTAEKGSATQLVGDYYYCIMDKEKRAVDGIAPIQSQLDKIDGLTKENLETFLADFHKTVGSTPFGFSIFEDLKDNEVYAVYLGQHGLGLPDKEYYFKQDEKSVETRAKYVEHVDKMFALANVNSKDAGKKILAIETELAGDMMNRVEQRDISKLYNKMAYADIKKQWNNFNWDKYFSAIGVTDFDSVIVMQPKYMAKFNKAIKNMPLSDWKLYFKWELINAMASTLTPEMEQQNFAFYSQYMRGAKEMKEDWKRAIDAMTSSVGDVMGKAFVEKAFSPEAKEKINALVDNLQAALGERLEQLEWMSDSTKLQAKEKMASFTRKLGYPDEWKDMSSLNISRESYAANKMAVNQWQFKDMLDKYGKPVDKTEWGMPAHMVNAYYNPIQNEIVFPAGIMQPPFFDPNAEDAVNYARIGAVIGHEMIHGFDDQGARFDATGLFKNWWTKEDLEKFKAQTGILVEQYNQYTPIEGNDEVKVNGELTLGENIADFGGLTIAYYAFQKSLEGKKEEEINGFTPEQRFFIAFGQIWKGNARDEYLRTQVQTDPHSPTEFRVNGTLSNMPEFFAAFNVEEGDPMRQPAEKIATIW</sequence>
<evidence type="ECO:0000313" key="11">
    <source>
        <dbReference type="EMBL" id="TXC85132.1"/>
    </source>
</evidence>
<comment type="caution">
    <text evidence="11">The sequence shown here is derived from an EMBL/GenBank/DDBJ whole genome shotgun (WGS) entry which is preliminary data.</text>
</comment>
<gene>
    <name evidence="11" type="ORF">FRX97_00480</name>
</gene>
<dbReference type="InterPro" id="IPR008753">
    <property type="entry name" value="Peptidase_M13_N"/>
</dbReference>
<dbReference type="Gene3D" id="3.40.390.10">
    <property type="entry name" value="Collagenase (Catalytic Domain)"/>
    <property type="match status" value="1"/>
</dbReference>
<dbReference type="PANTHER" id="PTHR11733">
    <property type="entry name" value="ZINC METALLOPROTEASE FAMILY M13 NEPRILYSIN-RELATED"/>
    <property type="match status" value="1"/>
</dbReference>
<keyword evidence="12" id="KW-1185">Reference proteome</keyword>
<dbReference type="InterPro" id="IPR000718">
    <property type="entry name" value="Peptidase_M13"/>
</dbReference>
<feature type="signal peptide" evidence="8">
    <location>
        <begin position="1"/>
        <end position="19"/>
    </location>
</feature>
<evidence type="ECO:0000313" key="12">
    <source>
        <dbReference type="Proteomes" id="UP000321168"/>
    </source>
</evidence>
<evidence type="ECO:0000256" key="1">
    <source>
        <dbReference type="ARBA" id="ARBA00001947"/>
    </source>
</evidence>
<dbReference type="Proteomes" id="UP000321168">
    <property type="component" value="Unassembled WGS sequence"/>
</dbReference>
<keyword evidence="7" id="KW-0482">Metalloprotease</keyword>
<evidence type="ECO:0000256" key="5">
    <source>
        <dbReference type="ARBA" id="ARBA00022801"/>
    </source>
</evidence>
<proteinExistence type="inferred from homology"/>
<dbReference type="EMBL" id="VORB01000001">
    <property type="protein sequence ID" value="TXC85132.1"/>
    <property type="molecule type" value="Genomic_DNA"/>
</dbReference>
<keyword evidence="8" id="KW-0732">Signal</keyword>
<dbReference type="OrthoDB" id="9775677at2"/>
<comment type="similarity">
    <text evidence="2">Belongs to the peptidase M13 family.</text>
</comment>
<dbReference type="GO" id="GO:0005886">
    <property type="term" value="C:plasma membrane"/>
    <property type="evidence" value="ECO:0007669"/>
    <property type="project" value="TreeGrafter"/>
</dbReference>
<dbReference type="Pfam" id="PF05649">
    <property type="entry name" value="Peptidase_M13_N"/>
    <property type="match status" value="1"/>
</dbReference>
<dbReference type="SUPFAM" id="SSF55486">
    <property type="entry name" value="Metalloproteases ('zincins'), catalytic domain"/>
    <property type="match status" value="1"/>
</dbReference>